<evidence type="ECO:0000256" key="2">
    <source>
        <dbReference type="PROSITE-ProRule" id="PRU00339"/>
    </source>
</evidence>
<dbReference type="SMART" id="SM00448">
    <property type="entry name" value="REC"/>
    <property type="match status" value="1"/>
</dbReference>
<dbReference type="AlphaFoldDB" id="A0A437R1Q0"/>
<dbReference type="SMART" id="SM00028">
    <property type="entry name" value="TPR"/>
    <property type="match status" value="3"/>
</dbReference>
<evidence type="ECO:0000313" key="5">
    <source>
        <dbReference type="EMBL" id="RVU40653.1"/>
    </source>
</evidence>
<comment type="caution">
    <text evidence="5">The sequence shown here is derived from an EMBL/GenBank/DDBJ whole genome shotgun (WGS) entry which is preliminary data.</text>
</comment>
<evidence type="ECO:0000256" key="1">
    <source>
        <dbReference type="PROSITE-ProRule" id="PRU00169"/>
    </source>
</evidence>
<evidence type="ECO:0000259" key="4">
    <source>
        <dbReference type="PROSITE" id="PS50110"/>
    </source>
</evidence>
<dbReference type="InterPro" id="IPR011006">
    <property type="entry name" value="CheY-like_superfamily"/>
</dbReference>
<name>A0A437R1Q0_9GAMM</name>
<dbReference type="Gene3D" id="1.25.40.10">
    <property type="entry name" value="Tetratricopeptide repeat domain"/>
    <property type="match status" value="2"/>
</dbReference>
<dbReference type="PANTHER" id="PTHR43228:SF1">
    <property type="entry name" value="TWO-COMPONENT RESPONSE REGULATOR ARR22"/>
    <property type="match status" value="1"/>
</dbReference>
<feature type="repeat" description="TPR" evidence="2">
    <location>
        <begin position="448"/>
        <end position="481"/>
    </location>
</feature>
<proteinExistence type="predicted"/>
<feature type="coiled-coil region" evidence="3">
    <location>
        <begin position="364"/>
        <end position="394"/>
    </location>
</feature>
<dbReference type="CDD" id="cd17589">
    <property type="entry name" value="REC_TPR"/>
    <property type="match status" value="1"/>
</dbReference>
<keyword evidence="3" id="KW-0175">Coiled coil</keyword>
<dbReference type="InterPro" id="IPR001789">
    <property type="entry name" value="Sig_transdc_resp-reg_receiver"/>
</dbReference>
<comment type="caution">
    <text evidence="1">Lacks conserved residue(s) required for the propagation of feature annotation.</text>
</comment>
<dbReference type="Gene3D" id="3.40.50.2300">
    <property type="match status" value="1"/>
</dbReference>
<evidence type="ECO:0000256" key="3">
    <source>
        <dbReference type="SAM" id="Coils"/>
    </source>
</evidence>
<dbReference type="InterPro" id="IPR052048">
    <property type="entry name" value="ST_Response_Regulator"/>
</dbReference>
<dbReference type="InterPro" id="IPR019734">
    <property type="entry name" value="TPR_rpt"/>
</dbReference>
<dbReference type="Proteomes" id="UP000283077">
    <property type="component" value="Unassembled WGS sequence"/>
</dbReference>
<organism evidence="5 6">
    <name type="scientific">Rheinheimera riviphila</name>
    <dbReference type="NCBI Taxonomy" id="1834037"/>
    <lineage>
        <taxon>Bacteria</taxon>
        <taxon>Pseudomonadati</taxon>
        <taxon>Pseudomonadota</taxon>
        <taxon>Gammaproteobacteria</taxon>
        <taxon>Chromatiales</taxon>
        <taxon>Chromatiaceae</taxon>
        <taxon>Rheinheimera</taxon>
    </lineage>
</organism>
<dbReference type="PANTHER" id="PTHR43228">
    <property type="entry name" value="TWO-COMPONENT RESPONSE REGULATOR"/>
    <property type="match status" value="1"/>
</dbReference>
<dbReference type="GO" id="GO:0000160">
    <property type="term" value="P:phosphorelay signal transduction system"/>
    <property type="evidence" value="ECO:0007669"/>
    <property type="project" value="InterPro"/>
</dbReference>
<evidence type="ECO:0000313" key="6">
    <source>
        <dbReference type="Proteomes" id="UP000283077"/>
    </source>
</evidence>
<dbReference type="SUPFAM" id="SSF52172">
    <property type="entry name" value="CheY-like"/>
    <property type="match status" value="1"/>
</dbReference>
<protein>
    <submittedName>
        <fullName evidence="5">Response regulator</fullName>
    </submittedName>
</protein>
<keyword evidence="6" id="KW-1185">Reference proteome</keyword>
<reference evidence="5 6" key="1">
    <citation type="submission" date="2019-01" db="EMBL/GenBank/DDBJ databases">
        <authorList>
            <person name="Chen W.-M."/>
        </authorList>
    </citation>
    <scope>NUCLEOTIDE SEQUENCE [LARGE SCALE GENOMIC DNA]</scope>
    <source>
        <strain evidence="5 6">KYPC3</strain>
    </source>
</reference>
<gene>
    <name evidence="5" type="ORF">EOE67_06330</name>
</gene>
<dbReference type="EMBL" id="SACS01000004">
    <property type="protein sequence ID" value="RVU40653.1"/>
    <property type="molecule type" value="Genomic_DNA"/>
</dbReference>
<keyword evidence="2" id="KW-0802">TPR repeat</keyword>
<dbReference type="OrthoDB" id="7298659at2"/>
<dbReference type="InterPro" id="IPR011990">
    <property type="entry name" value="TPR-like_helical_dom_sf"/>
</dbReference>
<dbReference type="PROSITE" id="PS50005">
    <property type="entry name" value="TPR"/>
    <property type="match status" value="1"/>
</dbReference>
<dbReference type="PROSITE" id="PS50110">
    <property type="entry name" value="RESPONSE_REGULATORY"/>
    <property type="match status" value="1"/>
</dbReference>
<feature type="domain" description="Response regulatory" evidence="4">
    <location>
        <begin position="10"/>
        <end position="129"/>
    </location>
</feature>
<accession>A0A437R1Q0</accession>
<dbReference type="Pfam" id="PF00072">
    <property type="entry name" value="Response_reg"/>
    <property type="match status" value="1"/>
</dbReference>
<dbReference type="SUPFAM" id="SSF48452">
    <property type="entry name" value="TPR-like"/>
    <property type="match status" value="1"/>
</dbReference>
<sequence>MDQTLSREMTILIIDEQALAQNYLRYTLEKLGYSQVQFTDKAQTALAMCKERQFDLIICSFNLQQGKDGYQLYEELKVRRLQKLSTGFIFISAETDPSLVYSVLELQPDEFLAKPYTMRDLQSRIERVLKRKLELRPIYQWLEHGRPDRALQQLDHMLAQGQAPKLVPVLLRFKGDLLLELADFAKARQFFQSVLAVQPFGWARIGLVKALRGNGETELANTQMQQLEMRGESKLFVLEQLAEQEFAADEFEAAQQHLEQAAQLAPRNLYRQQKLLQLSRLNHDYERQYKTARDMLKFARFSMYEQPDLYLNLARACIDFAVSVDEDGETNRLSKQATECLTNLRSQFPDVDVKQQQLVIQARLQYLKDHKDKAQKMLEELDNQDVHIDNIEDALDKAKALHEVGLTQLSKSWFDRISVYCQQQQTDPYLKSYLQQERSERAELATAPRELNNIAVMHFQHGNWQAAQAAFAHAFRLLPKNAGIALNLLQSVLMSPQNSAPKERQALIQSCLNTIEKGKLNPEQSRRFEQLKQKHLAPL</sequence>